<name>A0ABW3AQI5_9SPHI</name>
<keyword evidence="2" id="KW-1185">Reference proteome</keyword>
<dbReference type="EMBL" id="JBHTHZ010000001">
    <property type="protein sequence ID" value="MFD0792529.1"/>
    <property type="molecule type" value="Genomic_DNA"/>
</dbReference>
<dbReference type="Proteomes" id="UP001597010">
    <property type="component" value="Unassembled WGS sequence"/>
</dbReference>
<evidence type="ECO:0000313" key="1">
    <source>
        <dbReference type="EMBL" id="MFD0792529.1"/>
    </source>
</evidence>
<organism evidence="1 2">
    <name type="scientific">Mucilaginibacter litoreus</name>
    <dbReference type="NCBI Taxonomy" id="1048221"/>
    <lineage>
        <taxon>Bacteria</taxon>
        <taxon>Pseudomonadati</taxon>
        <taxon>Bacteroidota</taxon>
        <taxon>Sphingobacteriia</taxon>
        <taxon>Sphingobacteriales</taxon>
        <taxon>Sphingobacteriaceae</taxon>
        <taxon>Mucilaginibacter</taxon>
    </lineage>
</organism>
<proteinExistence type="predicted"/>
<comment type="caution">
    <text evidence="1">The sequence shown here is derived from an EMBL/GenBank/DDBJ whole genome shotgun (WGS) entry which is preliminary data.</text>
</comment>
<evidence type="ECO:0000313" key="2">
    <source>
        <dbReference type="Proteomes" id="UP001597010"/>
    </source>
</evidence>
<accession>A0ABW3AQI5</accession>
<dbReference type="Pfam" id="PF13030">
    <property type="entry name" value="DUF3891"/>
    <property type="match status" value="1"/>
</dbReference>
<sequence>MIVNYTEQGWEIVLQRSHGLLAAQIAIHWQKALRPERWVETIIAIADHDDAQTELEADDLLTEQGGPVNFKMKKFDAEHCRRLHDFSLSKSRYIALLTSIHMAFLHSAEAESNPAAKRFLEEEKKLQVKWLKELKITAEEANKSYGLMEWCDALSLLLAQHDLQPEHRVIEVSRGPDDKQYKLMTKPDGKLTINPWPFEDDSFLLSLECRLLKRLQFNSCRQFKKELQQAMVTEKIWQFER</sequence>
<dbReference type="InterPro" id="IPR024992">
    <property type="entry name" value="DUF3891"/>
</dbReference>
<protein>
    <submittedName>
        <fullName evidence="1">DUF3891 family protein</fullName>
    </submittedName>
</protein>
<dbReference type="RefSeq" id="WP_377111111.1">
    <property type="nucleotide sequence ID" value="NZ_JBHTHZ010000001.1"/>
</dbReference>
<reference evidence="2" key="1">
    <citation type="journal article" date="2019" name="Int. J. Syst. Evol. Microbiol.">
        <title>The Global Catalogue of Microorganisms (GCM) 10K type strain sequencing project: providing services to taxonomists for standard genome sequencing and annotation.</title>
        <authorList>
            <consortium name="The Broad Institute Genomics Platform"/>
            <consortium name="The Broad Institute Genome Sequencing Center for Infectious Disease"/>
            <person name="Wu L."/>
            <person name="Ma J."/>
        </authorList>
    </citation>
    <scope>NUCLEOTIDE SEQUENCE [LARGE SCALE GENOMIC DNA]</scope>
    <source>
        <strain evidence="2">CCUG 61484</strain>
    </source>
</reference>
<gene>
    <name evidence="1" type="ORF">ACFQZX_02805</name>
</gene>